<dbReference type="InterPro" id="IPR039652">
    <property type="entry name" value="Coatomer_zeta"/>
</dbReference>
<dbReference type="AlphaFoldDB" id="A0A672GZ41"/>
<comment type="function">
    <text evidence="5">The coatomer is a cytosolic protein complex that binds to dilysine motifs and reversibly associates with Golgi non-clathrin-coated vesicles, which further mediate biosynthetic protein transport from the ER, via the Golgi up to the trans Golgi network. Coatomer complex is required for budding from Golgi membranes, and is essential for the retrograde Golgi-to-ER transport of dilysine-tagged proteins. The zeta subunit may be involved in regulating the coat assembly and, hence, the rate of biosynthetic protein transport due to its association-dissociation properties with the coatomer complex.</text>
</comment>
<dbReference type="GO" id="GO:0006890">
    <property type="term" value="P:retrograde vesicle-mediated transport, Golgi to endoplasmic reticulum"/>
    <property type="evidence" value="ECO:0007669"/>
    <property type="project" value="UniProtKB-UniRule"/>
</dbReference>
<keyword evidence="6" id="KW-0333">Golgi apparatus</keyword>
<accession>A0A672GZ41</accession>
<gene>
    <name evidence="8" type="primary">copz1</name>
</gene>
<reference evidence="8" key="3">
    <citation type="submission" date="2025-09" db="UniProtKB">
        <authorList>
            <consortium name="Ensembl"/>
        </authorList>
    </citation>
    <scope>IDENTIFICATION</scope>
</reference>
<reference evidence="8" key="2">
    <citation type="submission" date="2025-08" db="UniProtKB">
        <authorList>
            <consortium name="Ensembl"/>
        </authorList>
    </citation>
    <scope>IDENTIFICATION</scope>
</reference>
<keyword evidence="4 6" id="KW-0472">Membrane</keyword>
<evidence type="ECO:0000256" key="4">
    <source>
        <dbReference type="ARBA" id="ARBA00023136"/>
    </source>
</evidence>
<dbReference type="GO" id="GO:0006886">
    <property type="term" value="P:intracellular protein transport"/>
    <property type="evidence" value="ECO:0007669"/>
    <property type="project" value="TreeGrafter"/>
</dbReference>
<keyword evidence="6" id="KW-0968">Cytoplasmic vesicle</keyword>
<evidence type="ECO:0000313" key="9">
    <source>
        <dbReference type="Proteomes" id="UP000472267"/>
    </source>
</evidence>
<keyword evidence="2 6" id="KW-0963">Cytoplasm</keyword>
<evidence type="ECO:0000259" key="7">
    <source>
        <dbReference type="Pfam" id="PF01217"/>
    </source>
</evidence>
<evidence type="ECO:0000256" key="6">
    <source>
        <dbReference type="RuleBase" id="RU366053"/>
    </source>
</evidence>
<dbReference type="SUPFAM" id="SSF64356">
    <property type="entry name" value="SNARE-like"/>
    <property type="match status" value="1"/>
</dbReference>
<evidence type="ECO:0000256" key="3">
    <source>
        <dbReference type="ARBA" id="ARBA00022927"/>
    </source>
</evidence>
<dbReference type="Ensembl" id="ENSSFAT00005024454.1">
    <property type="protein sequence ID" value="ENSSFAP00005023492.1"/>
    <property type="gene ID" value="ENSSFAG00005012092.1"/>
</dbReference>
<dbReference type="GO" id="GO:0000139">
    <property type="term" value="C:Golgi membrane"/>
    <property type="evidence" value="ECO:0007669"/>
    <property type="project" value="UniProtKB-SubCell"/>
</dbReference>
<keyword evidence="6" id="KW-0931">ER-Golgi transport</keyword>
<dbReference type="GO" id="GO:0006891">
    <property type="term" value="P:intra-Golgi vesicle-mediated transport"/>
    <property type="evidence" value="ECO:0007669"/>
    <property type="project" value="TreeGrafter"/>
</dbReference>
<dbReference type="InterPro" id="IPR022775">
    <property type="entry name" value="AP_mu_sigma_su"/>
</dbReference>
<evidence type="ECO:0000256" key="2">
    <source>
        <dbReference type="ARBA" id="ARBA00022490"/>
    </source>
</evidence>
<keyword evidence="6" id="KW-0813">Transport</keyword>
<comment type="similarity">
    <text evidence="1 6">Belongs to the adaptor complexes small subunit family.</text>
</comment>
<reference evidence="8" key="1">
    <citation type="submission" date="2019-06" db="EMBL/GenBank/DDBJ databases">
        <authorList>
            <consortium name="Wellcome Sanger Institute Data Sharing"/>
        </authorList>
    </citation>
    <scope>NUCLEOTIDE SEQUENCE [LARGE SCALE GENOMIC DNA]</scope>
</reference>
<comment type="subcellular location">
    <subcellularLocation>
        <location evidence="6">Cytoplasm</location>
    </subcellularLocation>
    <subcellularLocation>
        <location evidence="6">Golgi apparatus membrane</location>
        <topology evidence="6">Peripheral membrane protein</topology>
        <orientation evidence="6">Cytoplasmic side</orientation>
    </subcellularLocation>
    <subcellularLocation>
        <location evidence="6">Cytoplasmic vesicle</location>
        <location evidence="6">COPI-coated vesicle membrane</location>
        <topology evidence="6">Peripheral membrane protein</topology>
        <orientation evidence="6">Cytoplasmic side</orientation>
    </subcellularLocation>
</comment>
<dbReference type="PANTHER" id="PTHR11043:SF2">
    <property type="entry name" value="COATOMER SUBUNIT ZETA-1"/>
    <property type="match status" value="1"/>
</dbReference>
<protein>
    <recommendedName>
        <fullName evidence="6">Coatomer subunit zeta</fullName>
    </recommendedName>
</protein>
<evidence type="ECO:0000313" key="8">
    <source>
        <dbReference type="Ensembl" id="ENSSFAP00005023492.1"/>
    </source>
</evidence>
<dbReference type="Pfam" id="PF01217">
    <property type="entry name" value="Clat_adaptor_s"/>
    <property type="match status" value="1"/>
</dbReference>
<dbReference type="GO" id="GO:0030126">
    <property type="term" value="C:COPI vesicle coat"/>
    <property type="evidence" value="ECO:0007669"/>
    <property type="project" value="UniProtKB-UniRule"/>
</dbReference>
<comment type="subunit">
    <text evidence="6">Oligomeric complex that consists of at least the alpha, beta, beta', gamma, delta, epsilon and zeta subunits.</text>
</comment>
<sequence>MDSPILEPSLYTVKAVLILDNDGDRLYAKIQLILSTECISALFSFCRKNVERRALLENMEGLFLAVDEIVDGGVILESDPQLVVHRVALRGDDVPLTEQTVTQVLQSAKEQIKWSLLR</sequence>
<dbReference type="PANTHER" id="PTHR11043">
    <property type="entry name" value="ZETA-COAT PROTEIN"/>
    <property type="match status" value="1"/>
</dbReference>
<organism evidence="8 9">
    <name type="scientific">Salarias fasciatus</name>
    <name type="common">Jewelled blenny</name>
    <name type="synonym">Blennius fasciatus</name>
    <dbReference type="NCBI Taxonomy" id="181472"/>
    <lineage>
        <taxon>Eukaryota</taxon>
        <taxon>Metazoa</taxon>
        <taxon>Chordata</taxon>
        <taxon>Craniata</taxon>
        <taxon>Vertebrata</taxon>
        <taxon>Euteleostomi</taxon>
        <taxon>Actinopterygii</taxon>
        <taxon>Neopterygii</taxon>
        <taxon>Teleostei</taxon>
        <taxon>Neoteleostei</taxon>
        <taxon>Acanthomorphata</taxon>
        <taxon>Ovalentaria</taxon>
        <taxon>Blenniimorphae</taxon>
        <taxon>Blenniiformes</taxon>
        <taxon>Blennioidei</taxon>
        <taxon>Blenniidae</taxon>
        <taxon>Salariinae</taxon>
        <taxon>Salarias</taxon>
    </lineage>
</organism>
<evidence type="ECO:0000256" key="1">
    <source>
        <dbReference type="ARBA" id="ARBA00006972"/>
    </source>
</evidence>
<dbReference type="Gene3D" id="3.30.450.60">
    <property type="match status" value="1"/>
</dbReference>
<keyword evidence="9" id="KW-1185">Reference proteome</keyword>
<dbReference type="Proteomes" id="UP000472267">
    <property type="component" value="Chromosome 20"/>
</dbReference>
<dbReference type="InterPro" id="IPR011012">
    <property type="entry name" value="Longin-like_dom_sf"/>
</dbReference>
<proteinExistence type="inferred from homology"/>
<keyword evidence="3 6" id="KW-0653">Protein transport</keyword>
<evidence type="ECO:0000256" key="5">
    <source>
        <dbReference type="ARBA" id="ARBA00045555"/>
    </source>
</evidence>
<feature type="domain" description="AP complex mu/sigma subunit" evidence="7">
    <location>
        <begin position="44"/>
        <end position="91"/>
    </location>
</feature>
<name>A0A672GZ41_SALFA</name>